<keyword evidence="7" id="KW-0337">GPI-anchor biosynthesis</keyword>
<dbReference type="EC" id="6.3.5.1" evidence="5"/>
<comment type="pathway">
    <text evidence="1">Glycolipid biosynthesis; glycosylphosphatidylinositol-anchor biosynthesis.</text>
</comment>
<evidence type="ECO:0000256" key="13">
    <source>
        <dbReference type="ARBA" id="ARBA00030681"/>
    </source>
</evidence>
<dbReference type="InterPro" id="IPR001296">
    <property type="entry name" value="Glyco_trans_1"/>
</dbReference>
<comment type="similarity">
    <text evidence="3">In the C-terminal section; belongs to the NAD synthetase family.</text>
</comment>
<dbReference type="PANTHER" id="PTHR23090:SF9">
    <property type="entry name" value="GLUTAMINE-DEPENDENT NAD(+) SYNTHETASE"/>
    <property type="match status" value="1"/>
</dbReference>
<keyword evidence="9" id="KW-0328">Glycosyltransferase</keyword>
<dbReference type="PaxDb" id="4081-Solyc08g082840.1.1"/>
<dbReference type="GO" id="GO:0005524">
    <property type="term" value="F:ATP binding"/>
    <property type="evidence" value="ECO:0007669"/>
    <property type="project" value="UniProtKB-KW"/>
</dbReference>
<evidence type="ECO:0000313" key="18">
    <source>
        <dbReference type="EnsemblPlants" id="Solyc08g082840.2.1"/>
    </source>
</evidence>
<evidence type="ECO:0000256" key="5">
    <source>
        <dbReference type="ARBA" id="ARBA00012743"/>
    </source>
</evidence>
<proteinExistence type="inferred from homology"/>
<feature type="domain" description="CN hydrolase" evidence="17">
    <location>
        <begin position="513"/>
        <end position="783"/>
    </location>
</feature>
<dbReference type="InterPro" id="IPR014445">
    <property type="entry name" value="Gln-dep_NAD_synthase"/>
</dbReference>
<dbReference type="PANTHER" id="PTHR23090">
    <property type="entry name" value="NH 3 /GLUTAMINE-DEPENDENT NAD + SYNTHETASE"/>
    <property type="match status" value="1"/>
</dbReference>
<keyword evidence="9" id="KW-0808">Transferase</keyword>
<evidence type="ECO:0000256" key="6">
    <source>
        <dbReference type="ARBA" id="ARBA00017309"/>
    </source>
</evidence>
<evidence type="ECO:0000256" key="7">
    <source>
        <dbReference type="ARBA" id="ARBA00022502"/>
    </source>
</evidence>
<evidence type="ECO:0000256" key="11">
    <source>
        <dbReference type="ARBA" id="ARBA00022840"/>
    </source>
</evidence>
<dbReference type="UniPathway" id="UPA00196"/>
<dbReference type="GO" id="GO:0000506">
    <property type="term" value="C:glycosylphosphatidylinositol-N-acetylglucosaminyltransferase (GPI-GnT) complex"/>
    <property type="evidence" value="ECO:0007669"/>
    <property type="project" value="InterPro"/>
</dbReference>
<sequence>MGEPEKHRILMVSDFFYPNFGGVENHIYYLSQCLIKEGHKVVVMTHAYQNRSGVRYMTNGLKVYYVPWKPFLMQNTLPTFFGTLSITRTILIREKISLVHGHQAFSTLCHEALMHARTMGYKVVFTDHSLYGFSDVGSIHMNKVLQFTLADVTQAICVSHTSKENTVLRSGLPPEKVYVIPNAVDTAMFTPAPERLSRDEIVIVVISRLVYRKGADLLVEVIPEVCRLHPNVRFIVGGDGPKRVRLEEMREKHSLQDRVDMLGAVPHAKVRSLTEAFCIAILEAASCGLLTVLPDDMVVLAAPDPTTMVHAITRAIYMLPQIDPQDMHNRAFKQLNMIVFGPLVTLDWGEACILDSMLDLVGLKAVEHSFWALRRLNIHFGLPSVPYLWHLGRENILYSYDSKFFALASLATMEGRKKTCDSGASPIGAAQGHLLFRHNVELGFRSSSVNVLGLGEHRVTQFSRLCCEEEPKFTSIYHPKNWTRKSRIGVVSVELDVSNTSNPSNEKLKMRLLKVATCNLNQWAMDFDCNLSNIKQSIAEAKAAGAMIRLGPELEITGYGCEDHFLELDTVAHAWECLKELLLGDWTDGILCSFGMPVIKDSERYNCQVLCLNRKIIMIRPKMWLANDGNYRELRWFTAWKSKDHLEDFHLPSEVSDALSQTTVPFGYGYVQFLDTAVAAEVCEELFTPQPPHAELALNGVEVFMNASGSHHQLRKLDLRNRAFISATHTRGGVYMYSNHQGCDGGRLYYDGCSCVVVNGDMVAQGSQFSLKDVEMVFAQIDLDAVASLRSSISSFQEQASCKAKVSKVFVPYKLCQPFNLLMSLSSPLKIRYHSPEEEIALGPACWLWDYLRRSGASGFLLPLSGGADSSSVAAIVGSMCQLLVFDNRIVVIVHRFFRSLGVQDKNAVDIRITSCGVAELKMLQHGQNLGGSLIYFVVKFKVNSMSSMSEDKQTIEFCFLYNSIITVNAEIANGDKQIKADAIRIGHYTDGQFPTDSKEFARRIFYTVFMGSENSSEATTTRAKVLADEVGSWHLNVSIDGVVSSLISLFQTLTGKRPRYKVDGGSNIENLGLQNIQARVRMVLAFMLASLLPWVHNKPGFYLVLGSSNVDEGLRGYLTKYDCSSADINPIGSISKMDLRTFLKWAAVHLGYSSLAEIEAAPPTAELEPIRADYSQLDEVDMGMTYEELSVYGRLRKIFRCGPLSMFKNLCYKWGTKLTPAEVADKVKYFFKYYSINRHKMTVMTPSYHAESYSPEDNRFDLRQFLYNVRWPYQFRKIDELVNELDGDKIALTKSTDGENVNVTADGGMGVVAAGSGDPRAGF</sequence>
<evidence type="ECO:0000256" key="16">
    <source>
        <dbReference type="ARBA" id="ARBA00052340"/>
    </source>
</evidence>
<reference evidence="18" key="2">
    <citation type="submission" date="2019-01" db="UniProtKB">
        <authorList>
            <consortium name="EnsemblPlants"/>
        </authorList>
    </citation>
    <scope>IDENTIFICATION</scope>
    <source>
        <strain evidence="18">cv. Heinz 1706</strain>
    </source>
</reference>
<evidence type="ECO:0000256" key="9">
    <source>
        <dbReference type="ARBA" id="ARBA00022676"/>
    </source>
</evidence>
<dbReference type="Gramene" id="Solyc08g082840.2.1">
    <property type="protein sequence ID" value="Solyc08g082840.2.1"/>
    <property type="gene ID" value="Solyc08g082840.2"/>
</dbReference>
<evidence type="ECO:0000256" key="14">
    <source>
        <dbReference type="ARBA" id="ARBA00031075"/>
    </source>
</evidence>
<dbReference type="InParanoid" id="A0A3Q7HV55"/>
<dbReference type="Gene3D" id="3.40.50.620">
    <property type="entry name" value="HUPs"/>
    <property type="match status" value="2"/>
</dbReference>
<dbReference type="STRING" id="4081.A0A3Q7HV55"/>
<keyword evidence="10" id="KW-0547">Nucleotide-binding</keyword>
<dbReference type="Pfam" id="PF00534">
    <property type="entry name" value="Glycos_transf_1"/>
    <property type="match status" value="1"/>
</dbReference>
<dbReference type="InterPro" id="IPR039507">
    <property type="entry name" value="PIG-A/GPI3"/>
</dbReference>
<dbReference type="GO" id="GO:0004359">
    <property type="term" value="F:glutaminase activity"/>
    <property type="evidence" value="ECO:0000318"/>
    <property type="project" value="GO_Central"/>
</dbReference>
<evidence type="ECO:0000256" key="1">
    <source>
        <dbReference type="ARBA" id="ARBA00004687"/>
    </source>
</evidence>
<comment type="pathway">
    <text evidence="2">Cofactor biosynthesis; NAD(+) biosynthesis; NAD(+) from deamido-NAD(+) (L-Gln route): step 1/1.</text>
</comment>
<dbReference type="UniPathway" id="UPA00253">
    <property type="reaction ID" value="UER00334"/>
</dbReference>
<keyword evidence="8" id="KW-0436">Ligase</keyword>
<dbReference type="PROSITE" id="PS50263">
    <property type="entry name" value="CN_HYDROLASE"/>
    <property type="match status" value="1"/>
</dbReference>
<dbReference type="EnsemblPlants" id="Solyc08g082840.2.1">
    <property type="protein sequence ID" value="Solyc08g082840.2.1"/>
    <property type="gene ID" value="Solyc08g082840.2"/>
</dbReference>
<dbReference type="GO" id="GO:0009435">
    <property type="term" value="P:NAD+ biosynthetic process"/>
    <property type="evidence" value="ECO:0000318"/>
    <property type="project" value="GO_Central"/>
</dbReference>
<dbReference type="Pfam" id="PF02540">
    <property type="entry name" value="NAD_synthase"/>
    <property type="match status" value="1"/>
</dbReference>
<dbReference type="NCBIfam" id="TIGR00552">
    <property type="entry name" value="nadE"/>
    <property type="match status" value="1"/>
</dbReference>
<dbReference type="Gene3D" id="3.60.110.10">
    <property type="entry name" value="Carbon-nitrogen hydrolase"/>
    <property type="match status" value="1"/>
</dbReference>
<dbReference type="Gene3D" id="3.40.50.2000">
    <property type="entry name" value="Glycogen Phosphorylase B"/>
    <property type="match status" value="2"/>
</dbReference>
<evidence type="ECO:0000256" key="8">
    <source>
        <dbReference type="ARBA" id="ARBA00022598"/>
    </source>
</evidence>
<name>A0A3Q7HV55_SOLLC</name>
<accession>A0A3Q7HV55</accession>
<dbReference type="InterPro" id="IPR036526">
    <property type="entry name" value="C-N_Hydrolase_sf"/>
</dbReference>
<evidence type="ECO:0000256" key="4">
    <source>
        <dbReference type="ARBA" id="ARBA00012420"/>
    </source>
</evidence>
<dbReference type="FunCoup" id="A0A3Q7HV55">
    <property type="interactions" value="3406"/>
</dbReference>
<evidence type="ECO:0000256" key="15">
    <source>
        <dbReference type="ARBA" id="ARBA00032160"/>
    </source>
</evidence>
<dbReference type="CDD" id="cd07570">
    <property type="entry name" value="GAT_Gln-NAD-synth"/>
    <property type="match status" value="1"/>
</dbReference>
<dbReference type="GO" id="GO:0017176">
    <property type="term" value="F:phosphatidylinositol N-acetylglucosaminyltransferase activity"/>
    <property type="evidence" value="ECO:0007669"/>
    <property type="project" value="UniProtKB-EC"/>
</dbReference>
<dbReference type="CDD" id="cd03796">
    <property type="entry name" value="GT4_PIG-A-like"/>
    <property type="match status" value="1"/>
</dbReference>
<organism evidence="18">
    <name type="scientific">Solanum lycopersicum</name>
    <name type="common">Tomato</name>
    <name type="synonym">Lycopersicon esculentum</name>
    <dbReference type="NCBI Taxonomy" id="4081"/>
    <lineage>
        <taxon>Eukaryota</taxon>
        <taxon>Viridiplantae</taxon>
        <taxon>Streptophyta</taxon>
        <taxon>Embryophyta</taxon>
        <taxon>Tracheophyta</taxon>
        <taxon>Spermatophyta</taxon>
        <taxon>Magnoliopsida</taxon>
        <taxon>eudicotyledons</taxon>
        <taxon>Gunneridae</taxon>
        <taxon>Pentapetalae</taxon>
        <taxon>asterids</taxon>
        <taxon>lamiids</taxon>
        <taxon>Solanales</taxon>
        <taxon>Solanaceae</taxon>
        <taxon>Solanoideae</taxon>
        <taxon>Solaneae</taxon>
        <taxon>Solanum</taxon>
        <taxon>Solanum subgen. Lycopersicon</taxon>
    </lineage>
</organism>
<dbReference type="SUPFAM" id="SSF53756">
    <property type="entry name" value="UDP-Glycosyltransferase/glycogen phosphorylase"/>
    <property type="match status" value="1"/>
</dbReference>
<dbReference type="InterPro" id="IPR003010">
    <property type="entry name" value="C-N_Hydrolase"/>
</dbReference>
<keyword evidence="19" id="KW-1185">Reference proteome</keyword>
<dbReference type="FunFam" id="3.60.110.10:FF:000003">
    <property type="entry name" value="Glutamine-dependent NAD(+) synthetase"/>
    <property type="match status" value="1"/>
</dbReference>
<dbReference type="GO" id="GO:0003952">
    <property type="term" value="F:NAD+ synthase (glutamine-hydrolyzing) activity"/>
    <property type="evidence" value="ECO:0000318"/>
    <property type="project" value="GO_Central"/>
</dbReference>
<dbReference type="Pfam" id="PF00795">
    <property type="entry name" value="CN_hydrolase"/>
    <property type="match status" value="1"/>
</dbReference>
<dbReference type="Proteomes" id="UP000004994">
    <property type="component" value="Chromosome 8"/>
</dbReference>
<evidence type="ECO:0000256" key="3">
    <source>
        <dbReference type="ARBA" id="ARBA00007145"/>
    </source>
</evidence>
<dbReference type="FunFam" id="3.40.50.620:FF:000036">
    <property type="entry name" value="Glutamine-dependent NAD(+) synthetase"/>
    <property type="match status" value="1"/>
</dbReference>
<dbReference type="InterPro" id="IPR014729">
    <property type="entry name" value="Rossmann-like_a/b/a_fold"/>
</dbReference>
<dbReference type="InterPro" id="IPR022310">
    <property type="entry name" value="NAD/GMP_synthase"/>
</dbReference>
<dbReference type="GO" id="GO:0005737">
    <property type="term" value="C:cytoplasm"/>
    <property type="evidence" value="ECO:0000318"/>
    <property type="project" value="GO_Central"/>
</dbReference>
<evidence type="ECO:0000256" key="2">
    <source>
        <dbReference type="ARBA" id="ARBA00005188"/>
    </source>
</evidence>
<comment type="catalytic activity">
    <reaction evidence="16">
        <text>deamido-NAD(+) + L-glutamine + ATP + H2O = L-glutamate + AMP + diphosphate + NAD(+) + H(+)</text>
        <dbReference type="Rhea" id="RHEA:24384"/>
        <dbReference type="ChEBI" id="CHEBI:15377"/>
        <dbReference type="ChEBI" id="CHEBI:15378"/>
        <dbReference type="ChEBI" id="CHEBI:29985"/>
        <dbReference type="ChEBI" id="CHEBI:30616"/>
        <dbReference type="ChEBI" id="CHEBI:33019"/>
        <dbReference type="ChEBI" id="CHEBI:57540"/>
        <dbReference type="ChEBI" id="CHEBI:58359"/>
        <dbReference type="ChEBI" id="CHEBI:58437"/>
        <dbReference type="ChEBI" id="CHEBI:456215"/>
        <dbReference type="EC" id="6.3.5.1"/>
    </reaction>
</comment>
<dbReference type="FunFam" id="3.40.50.2000:FF:000093">
    <property type="entry name" value="UDP-GlcNAc:PI a1-6 GlcNAc-transferase"/>
    <property type="match status" value="1"/>
</dbReference>
<evidence type="ECO:0000313" key="19">
    <source>
        <dbReference type="Proteomes" id="UP000004994"/>
    </source>
</evidence>
<dbReference type="GO" id="GO:0006506">
    <property type="term" value="P:GPI anchor biosynthetic process"/>
    <property type="evidence" value="ECO:0007669"/>
    <property type="project" value="UniProtKB-UniPathway"/>
</dbReference>
<keyword evidence="12" id="KW-0520">NAD</keyword>
<dbReference type="InterPro" id="IPR003694">
    <property type="entry name" value="NAD_synthase"/>
</dbReference>
<dbReference type="SUPFAM" id="SSF56317">
    <property type="entry name" value="Carbon-nitrogen hydrolase"/>
    <property type="match status" value="1"/>
</dbReference>
<evidence type="ECO:0000256" key="10">
    <source>
        <dbReference type="ARBA" id="ARBA00022741"/>
    </source>
</evidence>
<dbReference type="InterPro" id="IPR013234">
    <property type="entry name" value="PIGA_GPI_anchor_biosynthesis"/>
</dbReference>
<dbReference type="HAMAP" id="MF_02090">
    <property type="entry name" value="NadE_glutamine_dep"/>
    <property type="match status" value="1"/>
</dbReference>
<reference evidence="18" key="1">
    <citation type="journal article" date="2012" name="Nature">
        <title>The tomato genome sequence provides insights into fleshy fruit evolution.</title>
        <authorList>
            <consortium name="Tomato Genome Consortium"/>
        </authorList>
    </citation>
    <scope>NUCLEOTIDE SEQUENCE [LARGE SCALE GENOMIC DNA]</scope>
    <source>
        <strain evidence="18">cv. Heinz 1706</strain>
    </source>
</reference>
<dbReference type="Pfam" id="PF08288">
    <property type="entry name" value="PIGA"/>
    <property type="match status" value="1"/>
</dbReference>
<dbReference type="SUPFAM" id="SSF52402">
    <property type="entry name" value="Adenine nucleotide alpha hydrolases-like"/>
    <property type="match status" value="1"/>
</dbReference>
<dbReference type="CDD" id="cd00553">
    <property type="entry name" value="NAD_synthase"/>
    <property type="match status" value="1"/>
</dbReference>
<evidence type="ECO:0000259" key="17">
    <source>
        <dbReference type="PROSITE" id="PS50263"/>
    </source>
</evidence>
<dbReference type="EC" id="2.4.1.198" evidence="4"/>
<protein>
    <recommendedName>
        <fullName evidence="6">Glutamine-dependent NAD(+) synthetase</fullName>
        <ecNumber evidence="4">2.4.1.198</ecNumber>
        <ecNumber evidence="5">6.3.5.1</ecNumber>
    </recommendedName>
    <alternativeName>
        <fullName evidence="15">GlcNAc-PI synthesis protein</fullName>
    </alternativeName>
    <alternativeName>
        <fullName evidence="13">NAD(+) synthase [glutamine-hydrolyzing]</fullName>
    </alternativeName>
    <alternativeName>
        <fullName evidence="14">NAD(+) synthetase</fullName>
    </alternativeName>
</protein>
<evidence type="ECO:0000256" key="12">
    <source>
        <dbReference type="ARBA" id="ARBA00023027"/>
    </source>
</evidence>
<keyword evidence="11" id="KW-0067">ATP-binding</keyword>